<protein>
    <submittedName>
        <fullName evidence="3">ATP-dependent DNA helicase RecQ</fullName>
    </submittedName>
</protein>
<dbReference type="GO" id="GO:0005524">
    <property type="term" value="F:ATP binding"/>
    <property type="evidence" value="ECO:0007669"/>
    <property type="project" value="InterPro"/>
</dbReference>
<keyword evidence="4" id="KW-1185">Reference proteome</keyword>
<keyword evidence="3" id="KW-0067">ATP-binding</keyword>
<comment type="caution">
    <text evidence="3">The sequence shown here is derived from an EMBL/GenBank/DDBJ whole genome shotgun (WGS) entry which is preliminary data.</text>
</comment>
<evidence type="ECO:0000256" key="1">
    <source>
        <dbReference type="ARBA" id="ARBA00005446"/>
    </source>
</evidence>
<keyword evidence="3" id="KW-0547">Nucleotide-binding</keyword>
<dbReference type="Gene3D" id="3.40.50.300">
    <property type="entry name" value="P-loop containing nucleotide triphosphate hydrolases"/>
    <property type="match status" value="1"/>
</dbReference>
<name>A0A8H6X1X1_9AGAR</name>
<dbReference type="OrthoDB" id="3260945at2759"/>
<gene>
    <name evidence="3" type="ORF">MVEN_02395200</name>
</gene>
<organism evidence="3 4">
    <name type="scientific">Mycena venus</name>
    <dbReference type="NCBI Taxonomy" id="2733690"/>
    <lineage>
        <taxon>Eukaryota</taxon>
        <taxon>Fungi</taxon>
        <taxon>Dikarya</taxon>
        <taxon>Basidiomycota</taxon>
        <taxon>Agaricomycotina</taxon>
        <taxon>Agaricomycetes</taxon>
        <taxon>Agaricomycetidae</taxon>
        <taxon>Agaricales</taxon>
        <taxon>Marasmiineae</taxon>
        <taxon>Mycenaceae</taxon>
        <taxon>Mycena</taxon>
    </lineage>
</organism>
<evidence type="ECO:0000313" key="3">
    <source>
        <dbReference type="EMBL" id="KAF7332898.1"/>
    </source>
</evidence>
<dbReference type="PANTHER" id="PTHR13710">
    <property type="entry name" value="DNA HELICASE RECQ FAMILY MEMBER"/>
    <property type="match status" value="1"/>
</dbReference>
<dbReference type="InterPro" id="IPR014001">
    <property type="entry name" value="Helicase_ATP-bd"/>
</dbReference>
<keyword evidence="3" id="KW-0347">Helicase</keyword>
<dbReference type="GO" id="GO:0009378">
    <property type="term" value="F:four-way junction helicase activity"/>
    <property type="evidence" value="ECO:0007669"/>
    <property type="project" value="TreeGrafter"/>
</dbReference>
<dbReference type="AlphaFoldDB" id="A0A8H6X1X1"/>
<dbReference type="Pfam" id="PF00270">
    <property type="entry name" value="DEAD"/>
    <property type="match status" value="1"/>
</dbReference>
<dbReference type="GO" id="GO:0043138">
    <property type="term" value="F:3'-5' DNA helicase activity"/>
    <property type="evidence" value="ECO:0007669"/>
    <property type="project" value="TreeGrafter"/>
</dbReference>
<evidence type="ECO:0000313" key="4">
    <source>
        <dbReference type="Proteomes" id="UP000620124"/>
    </source>
</evidence>
<keyword evidence="3" id="KW-0378">Hydrolase</keyword>
<dbReference type="PANTHER" id="PTHR13710:SF120">
    <property type="entry name" value="BIFUNCTIONAL 3'-5' EXONUCLEASE_ATP-DEPENDENT HELICASE WRN"/>
    <property type="match status" value="1"/>
</dbReference>
<comment type="similarity">
    <text evidence="1">Belongs to the helicase family. RecQ subfamily.</text>
</comment>
<proteinExistence type="inferred from homology"/>
<evidence type="ECO:0000259" key="2">
    <source>
        <dbReference type="PROSITE" id="PS51192"/>
    </source>
</evidence>
<dbReference type="Proteomes" id="UP000620124">
    <property type="component" value="Unassembled WGS sequence"/>
</dbReference>
<reference evidence="3" key="1">
    <citation type="submission" date="2020-05" db="EMBL/GenBank/DDBJ databases">
        <title>Mycena genomes resolve the evolution of fungal bioluminescence.</title>
        <authorList>
            <person name="Tsai I.J."/>
        </authorList>
    </citation>
    <scope>NUCLEOTIDE SEQUENCE</scope>
    <source>
        <strain evidence="3">CCC161011</strain>
    </source>
</reference>
<dbReference type="GO" id="GO:0003676">
    <property type="term" value="F:nucleic acid binding"/>
    <property type="evidence" value="ECO:0007669"/>
    <property type="project" value="InterPro"/>
</dbReference>
<dbReference type="SUPFAM" id="SSF52540">
    <property type="entry name" value="P-loop containing nucleoside triphosphate hydrolases"/>
    <property type="match status" value="1"/>
</dbReference>
<dbReference type="InterPro" id="IPR011545">
    <property type="entry name" value="DEAD/DEAH_box_helicase_dom"/>
</dbReference>
<accession>A0A8H6X1X1</accession>
<sequence>MSFNIATVPDQLKLCNVMLLVSSCSASPCTALWRTCLRDGKSALFAVPMIVLLEVAGNPTAYPGFTKYKKPVALVIAPTKGLAANIVFELAVLRVPALAYTSDVLADARKAGRNITSEIMSCRWPIVCIDPEHLMDKQWERITDCQLFRDNIAFVSADEAHLIDEWGEDFRPAFRHIGNFIRGRLPPNVAVSALTATLGSNAAAGPYELFAILLSFVHRVCQISGPGGTRFLKAL</sequence>
<dbReference type="GO" id="GO:0005737">
    <property type="term" value="C:cytoplasm"/>
    <property type="evidence" value="ECO:0007669"/>
    <property type="project" value="TreeGrafter"/>
</dbReference>
<dbReference type="GO" id="GO:0005634">
    <property type="term" value="C:nucleus"/>
    <property type="evidence" value="ECO:0007669"/>
    <property type="project" value="TreeGrafter"/>
</dbReference>
<dbReference type="InterPro" id="IPR027417">
    <property type="entry name" value="P-loop_NTPase"/>
</dbReference>
<dbReference type="PROSITE" id="PS51192">
    <property type="entry name" value="HELICASE_ATP_BIND_1"/>
    <property type="match status" value="1"/>
</dbReference>
<feature type="domain" description="Helicase ATP-binding" evidence="2">
    <location>
        <begin position="40"/>
        <end position="216"/>
    </location>
</feature>
<dbReference type="GO" id="GO:0000724">
    <property type="term" value="P:double-strand break repair via homologous recombination"/>
    <property type="evidence" value="ECO:0007669"/>
    <property type="project" value="TreeGrafter"/>
</dbReference>
<dbReference type="EMBL" id="JACAZI010000031">
    <property type="protein sequence ID" value="KAF7332898.1"/>
    <property type="molecule type" value="Genomic_DNA"/>
</dbReference>
<dbReference type="GO" id="GO:0005694">
    <property type="term" value="C:chromosome"/>
    <property type="evidence" value="ECO:0007669"/>
    <property type="project" value="TreeGrafter"/>
</dbReference>